<dbReference type="PANTHER" id="PTHR31973">
    <property type="entry name" value="POLYPROTEIN, PUTATIVE-RELATED"/>
    <property type="match status" value="1"/>
</dbReference>
<comment type="caution">
    <text evidence="7">The sequence shown here is derived from an EMBL/GenBank/DDBJ whole genome shotgun (WGS) entry which is preliminary data.</text>
</comment>
<dbReference type="Pfam" id="PF10551">
    <property type="entry name" value="MULE"/>
    <property type="match status" value="1"/>
</dbReference>
<dbReference type="EMBL" id="VDCV01000014">
    <property type="protein sequence ID" value="KAB5527315.1"/>
    <property type="molecule type" value="Genomic_DNA"/>
</dbReference>
<keyword evidence="1" id="KW-0479">Metal-binding</keyword>
<dbReference type="SMART" id="SM00666">
    <property type="entry name" value="PB1"/>
    <property type="match status" value="1"/>
</dbReference>
<dbReference type="PANTHER" id="PTHR31973:SF182">
    <property type="entry name" value="SWIM-TYPE DOMAIN-CONTAINING PROTEIN"/>
    <property type="match status" value="1"/>
</dbReference>
<dbReference type="InterPro" id="IPR018289">
    <property type="entry name" value="MULE_transposase_dom"/>
</dbReference>
<keyword evidence="8" id="KW-1185">Reference proteome</keyword>
<keyword evidence="2 4" id="KW-0863">Zinc-finger</keyword>
<dbReference type="InterPro" id="IPR004332">
    <property type="entry name" value="Transposase_MuDR"/>
</dbReference>
<feature type="domain" description="SWIM-type" evidence="6">
    <location>
        <begin position="676"/>
        <end position="708"/>
    </location>
</feature>
<dbReference type="AlphaFoldDB" id="A0A5N5KBT6"/>
<organism evidence="7 8">
    <name type="scientific">Salix brachista</name>
    <dbReference type="NCBI Taxonomy" id="2182728"/>
    <lineage>
        <taxon>Eukaryota</taxon>
        <taxon>Viridiplantae</taxon>
        <taxon>Streptophyta</taxon>
        <taxon>Embryophyta</taxon>
        <taxon>Tracheophyta</taxon>
        <taxon>Spermatophyta</taxon>
        <taxon>Magnoliopsida</taxon>
        <taxon>eudicotyledons</taxon>
        <taxon>Gunneridae</taxon>
        <taxon>Pentapetalae</taxon>
        <taxon>rosids</taxon>
        <taxon>fabids</taxon>
        <taxon>Malpighiales</taxon>
        <taxon>Salicaceae</taxon>
        <taxon>Saliceae</taxon>
        <taxon>Salix</taxon>
    </lineage>
</organism>
<dbReference type="Proteomes" id="UP000326939">
    <property type="component" value="Chromosome 14"/>
</dbReference>
<protein>
    <recommendedName>
        <fullName evidence="6">SWIM-type domain-containing protein</fullName>
    </recommendedName>
</protein>
<name>A0A5N5KBT6_9ROSI</name>
<evidence type="ECO:0000259" key="6">
    <source>
        <dbReference type="PROSITE" id="PS50966"/>
    </source>
</evidence>
<evidence type="ECO:0000256" key="4">
    <source>
        <dbReference type="PROSITE-ProRule" id="PRU00325"/>
    </source>
</evidence>
<sequence length="797" mass="89276">MIAAGSVVMKKLPIKIASQSIEVIPGKMLNADEQSCSVSVGENSGLRQSGGKFSSASDGSLSYVGGDAHAISVSRETKFDELRLEIAEMWKVGTDSMTIKYFLPNNKRTLITISSDKDVQSFLDFHGNSGTVDVFVIKNESSTALAADTPSTTEATPVPPRKRSTRKRVVQQEYPLNVTPVAQAPAPAFLSSASENPGQFNSLATVPTEIQSDRQMKRVKLWENCITGLHQQFNNVCEVRDALRKYSIAQGFTVKFKKNDSMRVSAKCSVDGCPWRIFASRLSTTHLFRIKRLNEIHTCGNGTSTDSHPRASKKVVEGIVKEKLRDSPNVKPKEIANQIQQEFGIELRYSQVRRWMEAATEEIQGSYKEAYNQLPWLREKIVETNPGTVVSLNTREDQSFHRLFIAFHASLHGFQSGCRPLLFLDTMSLQSKYQSELLTAAAVDGNYGIFPVAFGVVDVVNDDNWHWFLVQLKSALPTFQPITFVADRQMGLKQSISVIFENSYHAYCLRYLSEELKRDLKGPCIHEIIGAIIGHLYDAAYAPTRDAFGKCIESIRSISPEAYDWIWQSDPGNWANSYFLGARYNHITSGIAESFYSWLAELTALPIIKIIETIRHKLMELIYTRKVESDQWVTRLTPSLEDKLQKEILNTQSLQVTVSDGNTFKVHDIRSAVNDNDVKIDAWVCSCGEWQLTGFPCLHAVAVLLHIHRDVYDYCSKYYTTEAFRLTYSESIKPVPTVDKPVLGESSEVLVNPAPLRCVSGSPKKRRIRSSGVVKRPLHCSRCKGEGHNKVSCNVVS</sequence>
<dbReference type="Pfam" id="PF04434">
    <property type="entry name" value="SWIM"/>
    <property type="match status" value="1"/>
</dbReference>
<evidence type="ECO:0000256" key="1">
    <source>
        <dbReference type="ARBA" id="ARBA00022723"/>
    </source>
</evidence>
<gene>
    <name evidence="7" type="ORF">DKX38_021162</name>
</gene>
<dbReference type="Pfam" id="PF03108">
    <property type="entry name" value="DBD_Tnp_Mut"/>
    <property type="match status" value="1"/>
</dbReference>
<dbReference type="InterPro" id="IPR006564">
    <property type="entry name" value="Znf_PMZ"/>
</dbReference>
<evidence type="ECO:0000256" key="3">
    <source>
        <dbReference type="ARBA" id="ARBA00022833"/>
    </source>
</evidence>
<dbReference type="SMART" id="SM00575">
    <property type="entry name" value="ZnF_PMZ"/>
    <property type="match status" value="1"/>
</dbReference>
<evidence type="ECO:0000256" key="5">
    <source>
        <dbReference type="SAM" id="MobiDB-lite"/>
    </source>
</evidence>
<dbReference type="InterPro" id="IPR000270">
    <property type="entry name" value="PB1_dom"/>
</dbReference>
<keyword evidence="3" id="KW-0862">Zinc</keyword>
<dbReference type="InterPro" id="IPR007527">
    <property type="entry name" value="Znf_SWIM"/>
</dbReference>
<dbReference type="SUPFAM" id="SSF54277">
    <property type="entry name" value="CAD &amp; PB1 domains"/>
    <property type="match status" value="1"/>
</dbReference>
<feature type="region of interest" description="Disordered" evidence="5">
    <location>
        <begin position="146"/>
        <end position="168"/>
    </location>
</feature>
<evidence type="ECO:0000313" key="8">
    <source>
        <dbReference type="Proteomes" id="UP000326939"/>
    </source>
</evidence>
<dbReference type="GO" id="GO:0008270">
    <property type="term" value="F:zinc ion binding"/>
    <property type="evidence" value="ECO:0007669"/>
    <property type="project" value="UniProtKB-KW"/>
</dbReference>
<evidence type="ECO:0000256" key="2">
    <source>
        <dbReference type="ARBA" id="ARBA00022771"/>
    </source>
</evidence>
<dbReference type="Pfam" id="PF00564">
    <property type="entry name" value="PB1"/>
    <property type="match status" value="1"/>
</dbReference>
<feature type="compositionally biased region" description="Polar residues" evidence="5">
    <location>
        <begin position="146"/>
        <end position="155"/>
    </location>
</feature>
<dbReference type="PROSITE" id="PS50966">
    <property type="entry name" value="ZF_SWIM"/>
    <property type="match status" value="1"/>
</dbReference>
<reference evidence="8" key="1">
    <citation type="journal article" date="2019" name="Gigascience">
        <title>De novo genome assembly of the endangered Acer yangbiense, a plant species with extremely small populations endemic to Yunnan Province, China.</title>
        <authorList>
            <person name="Yang J."/>
            <person name="Wariss H.M."/>
            <person name="Tao L."/>
            <person name="Zhang R."/>
            <person name="Yun Q."/>
            <person name="Hollingsworth P."/>
            <person name="Dao Z."/>
            <person name="Luo G."/>
            <person name="Guo H."/>
            <person name="Ma Y."/>
            <person name="Sun W."/>
        </authorList>
    </citation>
    <scope>NUCLEOTIDE SEQUENCE [LARGE SCALE GENOMIC DNA]</scope>
    <source>
        <strain evidence="8">cv. br00</strain>
    </source>
</reference>
<proteinExistence type="predicted"/>
<accession>A0A5N5KBT6</accession>
<evidence type="ECO:0000313" key="7">
    <source>
        <dbReference type="EMBL" id="KAB5527315.1"/>
    </source>
</evidence>